<evidence type="ECO:0000313" key="5">
    <source>
        <dbReference type="Proteomes" id="UP000199087"/>
    </source>
</evidence>
<dbReference type="SUPFAM" id="SSF48452">
    <property type="entry name" value="TPR-like"/>
    <property type="match status" value="1"/>
</dbReference>
<name>A0A0U1NTG1_9BACI</name>
<keyword evidence="1 3" id="KW-0732">Signal</keyword>
<sequence length="284" mass="31647" precursor="true">MKRILIVLLAMVVLAGCTPKTYTTNLQSGNDALKNGNYSAAITSYQKAADSKKTDEVEELLQIAQNMNDSEKALEKGDFDVSIFQLNKVLNSKSSLDLVKQTQEKAKTKLAEVKKMAALYNSLKDETTKGKTLLDQHQFDQATEVFKGISETDKFTDNAAIKGLKKDGADLLAQTTAAKQKYEKTQQASTDQTAKNTQDNQAKQEPTKPLTHQEAEELVRNHLNIQSNSNVKVVYDHDNEKGDYVIHVYEFVVDNPSTNEGHTSTWGWYGVNKNTKAIYDAMTN</sequence>
<dbReference type="RefSeq" id="WP_090632229.1">
    <property type="nucleotide sequence ID" value="NZ_CVRB01000001.1"/>
</dbReference>
<dbReference type="Proteomes" id="UP000199087">
    <property type="component" value="Unassembled WGS sequence"/>
</dbReference>
<accession>A0A0U1NTG1</accession>
<dbReference type="EMBL" id="CVRB01000001">
    <property type="protein sequence ID" value="CRK81349.1"/>
    <property type="molecule type" value="Genomic_DNA"/>
</dbReference>
<evidence type="ECO:0000256" key="2">
    <source>
        <dbReference type="SAM" id="MobiDB-lite"/>
    </source>
</evidence>
<feature type="chain" id="PRO_5038390058" evidence="3">
    <location>
        <begin position="16"/>
        <end position="284"/>
    </location>
</feature>
<gene>
    <name evidence="4" type="ORF">BN000_01250</name>
</gene>
<dbReference type="AlphaFoldDB" id="A0A0U1NTG1"/>
<dbReference type="InterPro" id="IPR011990">
    <property type="entry name" value="TPR-like_helical_dom_sf"/>
</dbReference>
<reference evidence="5" key="1">
    <citation type="submission" date="2015-05" db="EMBL/GenBank/DDBJ databases">
        <authorList>
            <person name="Urmite Genomes"/>
        </authorList>
    </citation>
    <scope>NUCLEOTIDE SEQUENCE [LARGE SCALE GENOMIC DNA]</scope>
    <source>
        <strain evidence="5">LF1</strain>
    </source>
</reference>
<organism evidence="4 5">
    <name type="scientific">Neobacillus massiliamazoniensis</name>
    <dbReference type="NCBI Taxonomy" id="1499688"/>
    <lineage>
        <taxon>Bacteria</taxon>
        <taxon>Bacillati</taxon>
        <taxon>Bacillota</taxon>
        <taxon>Bacilli</taxon>
        <taxon>Bacillales</taxon>
        <taxon>Bacillaceae</taxon>
        <taxon>Neobacillus</taxon>
    </lineage>
</organism>
<feature type="region of interest" description="Disordered" evidence="2">
    <location>
        <begin position="182"/>
        <end position="209"/>
    </location>
</feature>
<dbReference type="InterPro" id="IPR012640">
    <property type="entry name" value="Membr_lipoprot_lipid_attach_CS"/>
</dbReference>
<keyword evidence="5" id="KW-1185">Reference proteome</keyword>
<evidence type="ECO:0000313" key="4">
    <source>
        <dbReference type="EMBL" id="CRK81349.1"/>
    </source>
</evidence>
<evidence type="ECO:0000256" key="1">
    <source>
        <dbReference type="ARBA" id="ARBA00022729"/>
    </source>
</evidence>
<proteinExistence type="predicted"/>
<dbReference type="OrthoDB" id="574706at2"/>
<dbReference type="Pfam" id="PF08139">
    <property type="entry name" value="LPAM_1"/>
    <property type="match status" value="1"/>
</dbReference>
<protein>
    <submittedName>
        <fullName evidence="4">Axoneme-associated protein mst101(2)</fullName>
    </submittedName>
</protein>
<feature type="signal peptide" evidence="3">
    <location>
        <begin position="1"/>
        <end position="15"/>
    </location>
</feature>
<dbReference type="PROSITE" id="PS51257">
    <property type="entry name" value="PROKAR_LIPOPROTEIN"/>
    <property type="match status" value="1"/>
</dbReference>
<feature type="compositionally biased region" description="Polar residues" evidence="2">
    <location>
        <begin position="185"/>
        <end position="204"/>
    </location>
</feature>
<dbReference type="Gene3D" id="1.25.40.10">
    <property type="entry name" value="Tetratricopeptide repeat domain"/>
    <property type="match status" value="1"/>
</dbReference>
<evidence type="ECO:0000256" key="3">
    <source>
        <dbReference type="SAM" id="SignalP"/>
    </source>
</evidence>